<organism evidence="14 15">
    <name type="scientific">Hemibagrus guttatus</name>
    <dbReference type="NCBI Taxonomy" id="175788"/>
    <lineage>
        <taxon>Eukaryota</taxon>
        <taxon>Metazoa</taxon>
        <taxon>Chordata</taxon>
        <taxon>Craniata</taxon>
        <taxon>Vertebrata</taxon>
        <taxon>Euteleostomi</taxon>
        <taxon>Actinopterygii</taxon>
        <taxon>Neopterygii</taxon>
        <taxon>Teleostei</taxon>
        <taxon>Ostariophysi</taxon>
        <taxon>Siluriformes</taxon>
        <taxon>Bagridae</taxon>
        <taxon>Hemibagrus</taxon>
    </lineage>
</organism>
<dbReference type="InterPro" id="IPR036860">
    <property type="entry name" value="SH2_dom_sf"/>
</dbReference>
<dbReference type="Pfam" id="PF00078">
    <property type="entry name" value="RVT_1"/>
    <property type="match status" value="1"/>
</dbReference>
<feature type="domain" description="SH2" evidence="10">
    <location>
        <begin position="1127"/>
        <end position="1221"/>
    </location>
</feature>
<feature type="compositionally biased region" description="Low complexity" evidence="9">
    <location>
        <begin position="1507"/>
        <end position="1518"/>
    </location>
</feature>
<comment type="similarity">
    <text evidence="3">Belongs to the beta type-B retroviral polymerase family. HERV class-II K(HML-2) pol subfamily.</text>
</comment>
<dbReference type="EC" id="3.1.26.4" evidence="4"/>
<dbReference type="InterPro" id="IPR000980">
    <property type="entry name" value="SH2"/>
</dbReference>
<feature type="domain" description="VPS9" evidence="13">
    <location>
        <begin position="1707"/>
        <end position="1847"/>
    </location>
</feature>
<dbReference type="FunFam" id="1.20.1050.80:FF:000002">
    <property type="entry name" value="Ras and Rab interactor 2"/>
    <property type="match status" value="1"/>
</dbReference>
<dbReference type="GO" id="GO:0005085">
    <property type="term" value="F:guanyl-nucleotide exchange factor activity"/>
    <property type="evidence" value="ECO:0007669"/>
    <property type="project" value="InterPro"/>
</dbReference>
<feature type="domain" description="Ras-associating" evidence="11">
    <location>
        <begin position="1877"/>
        <end position="1968"/>
    </location>
</feature>
<dbReference type="InterPro" id="IPR043128">
    <property type="entry name" value="Rev_trsase/Diguanyl_cyclase"/>
</dbReference>
<dbReference type="Proteomes" id="UP001274896">
    <property type="component" value="Unassembled WGS sequence"/>
</dbReference>
<dbReference type="InterPro" id="IPR000477">
    <property type="entry name" value="RT_dom"/>
</dbReference>
<dbReference type="Gene3D" id="3.60.10.10">
    <property type="entry name" value="Endonuclease/exonuclease/phosphatase"/>
    <property type="match status" value="1"/>
</dbReference>
<keyword evidence="5" id="KW-0343">GTPase activation</keyword>
<reference evidence="14" key="1">
    <citation type="submission" date="2023-06" db="EMBL/GenBank/DDBJ databases">
        <title>Male Hemibagrus guttatus genome.</title>
        <authorList>
            <person name="Bian C."/>
        </authorList>
    </citation>
    <scope>NUCLEOTIDE SEQUENCE</scope>
    <source>
        <strain evidence="14">Male_cb2023</strain>
        <tissue evidence="14">Muscle</tissue>
    </source>
</reference>
<dbReference type="SUPFAM" id="SSF56219">
    <property type="entry name" value="DNase I-like"/>
    <property type="match status" value="1"/>
</dbReference>
<evidence type="ECO:0000259" key="10">
    <source>
        <dbReference type="PROSITE" id="PS50001"/>
    </source>
</evidence>
<dbReference type="InterPro" id="IPR037191">
    <property type="entry name" value="VPS9_dom_sf"/>
</dbReference>
<dbReference type="Gene3D" id="3.30.70.270">
    <property type="match status" value="1"/>
</dbReference>
<evidence type="ECO:0000256" key="9">
    <source>
        <dbReference type="SAM" id="MobiDB-lite"/>
    </source>
</evidence>
<dbReference type="SMART" id="SM00314">
    <property type="entry name" value="RA"/>
    <property type="match status" value="1"/>
</dbReference>
<keyword evidence="7 8" id="KW-0727">SH2 domain</keyword>
<accession>A0AAE0RI08</accession>
<feature type="compositionally biased region" description="Low complexity" evidence="9">
    <location>
        <begin position="1332"/>
        <end position="1345"/>
    </location>
</feature>
<dbReference type="SMART" id="SM00167">
    <property type="entry name" value="VPS9"/>
    <property type="match status" value="1"/>
</dbReference>
<dbReference type="SUPFAM" id="SSF109993">
    <property type="entry name" value="VPS9 domain"/>
    <property type="match status" value="1"/>
</dbReference>
<dbReference type="InterPro" id="IPR036691">
    <property type="entry name" value="Endo/exonu/phosph_ase_sf"/>
</dbReference>
<dbReference type="GO" id="GO:0030139">
    <property type="term" value="C:endocytic vesicle"/>
    <property type="evidence" value="ECO:0007669"/>
    <property type="project" value="TreeGrafter"/>
</dbReference>
<proteinExistence type="inferred from homology"/>
<dbReference type="InterPro" id="IPR043502">
    <property type="entry name" value="DNA/RNA_pol_sf"/>
</dbReference>
<dbReference type="Gene3D" id="3.30.505.10">
    <property type="entry name" value="SH2 domain"/>
    <property type="match status" value="1"/>
</dbReference>
<dbReference type="PROSITE" id="PS50001">
    <property type="entry name" value="SH2"/>
    <property type="match status" value="1"/>
</dbReference>
<dbReference type="CDD" id="cd01650">
    <property type="entry name" value="RT_nLTR_like"/>
    <property type="match status" value="1"/>
</dbReference>
<keyword evidence="15" id="KW-1185">Reference proteome</keyword>
<keyword evidence="6" id="KW-0963">Cytoplasm</keyword>
<evidence type="ECO:0000313" key="14">
    <source>
        <dbReference type="EMBL" id="KAK3554229.1"/>
    </source>
</evidence>
<dbReference type="InterPro" id="IPR045046">
    <property type="entry name" value="Vps9-like"/>
</dbReference>
<dbReference type="InterPro" id="IPR005135">
    <property type="entry name" value="Endo/exonuclease/phosphatase"/>
</dbReference>
<dbReference type="SMART" id="SM00252">
    <property type="entry name" value="SH2"/>
    <property type="match status" value="1"/>
</dbReference>
<dbReference type="Pfam" id="PF00788">
    <property type="entry name" value="RA"/>
    <property type="match status" value="1"/>
</dbReference>
<evidence type="ECO:0000256" key="4">
    <source>
        <dbReference type="ARBA" id="ARBA00012180"/>
    </source>
</evidence>
<dbReference type="PANTHER" id="PTHR23101">
    <property type="entry name" value="RAB GDP/GTP EXCHANGE FACTOR"/>
    <property type="match status" value="1"/>
</dbReference>
<evidence type="ECO:0000313" key="15">
    <source>
        <dbReference type="Proteomes" id="UP001274896"/>
    </source>
</evidence>
<evidence type="ECO:0000259" key="12">
    <source>
        <dbReference type="PROSITE" id="PS50878"/>
    </source>
</evidence>
<name>A0AAE0RI08_9TELE</name>
<dbReference type="GO" id="GO:0031267">
    <property type="term" value="F:small GTPase binding"/>
    <property type="evidence" value="ECO:0007669"/>
    <property type="project" value="TreeGrafter"/>
</dbReference>
<evidence type="ECO:0000259" key="11">
    <source>
        <dbReference type="PROSITE" id="PS50200"/>
    </source>
</evidence>
<dbReference type="SUPFAM" id="SSF56672">
    <property type="entry name" value="DNA/RNA polymerases"/>
    <property type="match status" value="1"/>
</dbReference>
<feature type="compositionally biased region" description="Low complexity" evidence="9">
    <location>
        <begin position="1527"/>
        <end position="1536"/>
    </location>
</feature>
<dbReference type="PANTHER" id="PTHR23101:SF51">
    <property type="entry name" value="RAS AND RAB INTERACTOR 2"/>
    <property type="match status" value="1"/>
</dbReference>
<feature type="region of interest" description="Disordered" evidence="9">
    <location>
        <begin position="1259"/>
        <end position="1290"/>
    </location>
</feature>
<evidence type="ECO:0000256" key="1">
    <source>
        <dbReference type="ARBA" id="ARBA00004496"/>
    </source>
</evidence>
<comment type="similarity">
    <text evidence="2">Belongs to the RIN (Ras interaction/interference) family.</text>
</comment>
<dbReference type="Gene3D" id="1.20.1050.80">
    <property type="entry name" value="VPS9 domain"/>
    <property type="match status" value="1"/>
</dbReference>
<gene>
    <name evidence="14" type="ORF">QTP70_020194</name>
</gene>
<feature type="compositionally biased region" description="Basic and acidic residues" evidence="9">
    <location>
        <begin position="1355"/>
        <end position="1371"/>
    </location>
</feature>
<feature type="compositionally biased region" description="Low complexity" evidence="9">
    <location>
        <begin position="1421"/>
        <end position="1439"/>
    </location>
</feature>
<dbReference type="GO" id="GO:0005096">
    <property type="term" value="F:GTPase activator activity"/>
    <property type="evidence" value="ECO:0007669"/>
    <property type="project" value="UniProtKB-KW"/>
</dbReference>
<dbReference type="PROSITE" id="PS51205">
    <property type="entry name" value="VPS9"/>
    <property type="match status" value="1"/>
</dbReference>
<comment type="subcellular location">
    <subcellularLocation>
        <location evidence="1">Cytoplasm</location>
    </subcellularLocation>
</comment>
<dbReference type="InterPro" id="IPR000159">
    <property type="entry name" value="RA_dom"/>
</dbReference>
<evidence type="ECO:0000256" key="8">
    <source>
        <dbReference type="PROSITE-ProRule" id="PRU00191"/>
    </source>
</evidence>
<dbReference type="GO" id="GO:0005829">
    <property type="term" value="C:cytosol"/>
    <property type="evidence" value="ECO:0007669"/>
    <property type="project" value="TreeGrafter"/>
</dbReference>
<feature type="compositionally biased region" description="Acidic residues" evidence="9">
    <location>
        <begin position="1538"/>
        <end position="1559"/>
    </location>
</feature>
<feature type="region of interest" description="Disordered" evidence="9">
    <location>
        <begin position="1484"/>
        <end position="1570"/>
    </location>
</feature>
<dbReference type="GO" id="GO:0016192">
    <property type="term" value="P:vesicle-mediated transport"/>
    <property type="evidence" value="ECO:0007669"/>
    <property type="project" value="InterPro"/>
</dbReference>
<feature type="region of interest" description="Disordered" evidence="9">
    <location>
        <begin position="1421"/>
        <end position="1454"/>
    </location>
</feature>
<dbReference type="PROSITE" id="PS50200">
    <property type="entry name" value="RA"/>
    <property type="match status" value="1"/>
</dbReference>
<dbReference type="Pfam" id="PF23268">
    <property type="entry name" value="RIN1"/>
    <property type="match status" value="1"/>
</dbReference>
<dbReference type="PROSITE" id="PS50878">
    <property type="entry name" value="RT_POL"/>
    <property type="match status" value="1"/>
</dbReference>
<feature type="region of interest" description="Disordered" evidence="9">
    <location>
        <begin position="1330"/>
        <end position="1403"/>
    </location>
</feature>
<dbReference type="Pfam" id="PF02204">
    <property type="entry name" value="VPS9"/>
    <property type="match status" value="1"/>
</dbReference>
<evidence type="ECO:0000259" key="13">
    <source>
        <dbReference type="PROSITE" id="PS51205"/>
    </source>
</evidence>
<evidence type="ECO:0000256" key="6">
    <source>
        <dbReference type="ARBA" id="ARBA00022490"/>
    </source>
</evidence>
<evidence type="ECO:0000256" key="2">
    <source>
        <dbReference type="ARBA" id="ARBA00006919"/>
    </source>
</evidence>
<dbReference type="Pfam" id="PF03372">
    <property type="entry name" value="Exo_endo_phos"/>
    <property type="match status" value="1"/>
</dbReference>
<protein>
    <recommendedName>
        <fullName evidence="4">ribonuclease H</fullName>
        <ecNumber evidence="4">3.1.26.4</ecNumber>
    </recommendedName>
</protein>
<evidence type="ECO:0000256" key="3">
    <source>
        <dbReference type="ARBA" id="ARBA00010879"/>
    </source>
</evidence>
<dbReference type="GO" id="GO:0004523">
    <property type="term" value="F:RNA-DNA hybrid ribonuclease activity"/>
    <property type="evidence" value="ECO:0007669"/>
    <property type="project" value="UniProtKB-EC"/>
</dbReference>
<dbReference type="CDD" id="cd09076">
    <property type="entry name" value="L1-EN"/>
    <property type="match status" value="1"/>
</dbReference>
<comment type="caution">
    <text evidence="14">The sequence shown here is derived from an EMBL/GenBank/DDBJ whole genome shotgun (WGS) entry which is preliminary data.</text>
</comment>
<evidence type="ECO:0000256" key="5">
    <source>
        <dbReference type="ARBA" id="ARBA00022468"/>
    </source>
</evidence>
<sequence>MSEVAGKMGKCKDLSEIDMVQIVMARPLDKSISKTAALVGCSRSAVVTIYQKWSKEGTVVNRQRGHGRPRLTDACLPRLSKAMAGSNGNSSNWAMERRVEGLVNKHMADMALETLQQRLSAVSQEMNHLTAEISRREDSKRMEALPRRSDPHFIVGSLPESYTDELVDEKKKLMPNTATSSSSSSSSAAETTSQRKIISLLLEIKEEQQRQWAVLKDLQAMIQGHMCEEDVETLDIELPLQTMEQLDETERYLENDGAQKRMVSHLSRMGGATVDDAVRRLMQAVLSFSVGSELNWVGRGQKRSFRNTRLQGVLFRKGRELADMMERRKVDVLCVQETRWKGSKARSIGAGFKLFYYGVDSKRNGVGVVLKEEFVRNVLEGKRVSDRVMSLKLEIEGVMLNVVSGYAPQVGCELEEKERFWSELDEVMESIPTGERVVIGADFNGHVGEGNTGDEEVMGKFGVKERNLEGQMVVDFAKRLDVAVVNTYFQKREEHRVTYKSGGRRTQVDYILCRRGNLKEISDCKVVVGESVARQHRMVVCRMTLMVCKKKRSEIEKKTKWWKLKKEECCEEFRQKLRQALGGQVVPPGREWRPVVTYTRLDTREGEKDLYRLARQRDRDGKDVQQVRVIKDRDGRVLTSEESVQRRWKEYFEELMNEENERENRVEGVNSVEQKVDKIRKDEVRKALKRMNSGKAVCTDNIPVEVWKCLGEAAMEFLTSLFNRVLESEKMPEEWRSSVLVPMFKNKGDVQSCSNYRGIKLMSHTMKLWERVVEARLRKVVEICEQQYGFMPRKSTTDAIFALRILMEKYRDGQRELHCVFVDLEKAYDRVPREELWYRMRKSGVAEKYVRVVQDMYERSRTVVRCAVGQTEELKVEVGLHQGSALSPFLFAIVMDQLSEEVRHESPWTMMFADDIVICSESREQVEENLERWRFALERRGMKVSRSKTEYMCVNEREGSGTVSICGSNVNGSGRKFPVATKSVALLAETLNLCEHVYDKRCVYAPQSPGSSTQQIRQNANMAADASVKPCQMDRSGSFFKLIDTFSTEISELKQEMVQTAREPDTKLLQGHFYESYSLRSLEGEVSGLFLQSSVCAGTAGVRDSGYDSLRRRMSVLDRVTHTHPVWLLLPLSDEEAKRILQPQPPGTFLVRRSSKLQKKVISLRMDTDSFPATVRDFPVTESQYTFSLEGSGISFADLFRLVAFCCISRDVLPFTLKLPEAISAAKTTSDLEEVAKLGIGFWETKLCQKKTSSVTDESAVQQRVKHTEQRTSLGDDLPPVPRTRSPSELECSQSNGALCFINPLFLQTHRYEPASTKTVTIAASEQNCALSPSSSSSTQGKSQSRPQSIICRNISREHNINNDVNTEKRLSRSPPPRPPPPRTIPHRPTSTVKQKSMPETGVSWIKMPQEKTGFLGRLSSSFSSFSPSSSPPKKISSPIPMPSYRGKRAPSIPESEGQLCHLALEDQIIEQAVSQSLAKQALRNAATESRNPAEEDSPIGRERLSDISISTSSSDSLDYTHGFTLPAAASPSRADSSLEEEEEEEEDDGVGVESDQDLSMEPPFKPKKHHSAGTFVLQRALKGHLRKVSGVFNSLMTPEKRAVKRIVEQSQNKSTYFGCLVQDYMSFMQENCSCHESGLELLQTVRQFMTQMKSYLLQSSELNPPIESLIPEDQIDQVLEKAMHKCILKPLKPVVETALHGFQVSSGVWQQLKENLALAKTKQPQEMGVDGAMPPDHVAIEKIRHKFHNMSKMYSPEKKVSLLLRVCKLIYTIMEDNSGRMYGADDFLPMLTYVLAQCDMPELDTEIQYMMELLDPSLLHGEGGYYLTSAYGAMSLIKNFQEEQAARVLSSETRNTLHQWHRRRTAQRSTPSVDDFQNYLRVALQEPDSGCTAKTLQVRPYATTEEVCQLCAEKFKVHDPEAHALFLLTEESTQQLAPDTHPQKIKAELHSRPQIQPFYFVYRRIQNLGLTASADEFNGNSEPI</sequence>
<dbReference type="EMBL" id="JAUCMX010000002">
    <property type="protein sequence ID" value="KAK3554229.1"/>
    <property type="molecule type" value="Genomic_DNA"/>
</dbReference>
<feature type="compositionally biased region" description="Pro residues" evidence="9">
    <location>
        <begin position="1374"/>
        <end position="1384"/>
    </location>
</feature>
<feature type="domain" description="Reverse transcriptase" evidence="12">
    <location>
        <begin position="724"/>
        <end position="970"/>
    </location>
</feature>
<evidence type="ECO:0000256" key="7">
    <source>
        <dbReference type="ARBA" id="ARBA00022999"/>
    </source>
</evidence>
<dbReference type="SUPFAM" id="SSF55550">
    <property type="entry name" value="SH2 domain"/>
    <property type="match status" value="1"/>
</dbReference>
<dbReference type="InterPro" id="IPR003123">
    <property type="entry name" value="VPS9"/>
</dbReference>
<dbReference type="GO" id="GO:0007165">
    <property type="term" value="P:signal transduction"/>
    <property type="evidence" value="ECO:0007669"/>
    <property type="project" value="InterPro"/>
</dbReference>